<organism evidence="1">
    <name type="scientific">Wolbachia endosymbiont of Oeneis ivallda</name>
    <dbReference type="NCBI Taxonomy" id="3171168"/>
    <lineage>
        <taxon>Bacteria</taxon>
        <taxon>Pseudomonadati</taxon>
        <taxon>Pseudomonadota</taxon>
        <taxon>Alphaproteobacteria</taxon>
        <taxon>Rickettsiales</taxon>
        <taxon>Anaplasmataceae</taxon>
        <taxon>Wolbachieae</taxon>
        <taxon>Wolbachia</taxon>
    </lineage>
</organism>
<reference evidence="1" key="1">
    <citation type="submission" date="2024-06" db="EMBL/GenBank/DDBJ databases">
        <title>Genome assembly of the Oeneis chryxus ivallda.</title>
        <authorList>
            <person name="MacDonald Z."/>
            <person name="Shaffer H.B."/>
            <person name="Gillespie T."/>
            <person name="Marimuthu M.P.A."/>
            <person name="Nguyen O."/>
            <person name="Fairbairn C.W."/>
            <person name="Seligmann W.E."/>
            <person name="Escalona M."/>
            <person name="Miller C."/>
            <person name="Toffelmier E."/>
        </authorList>
    </citation>
    <scope>NUCLEOTIDE SEQUENCE</scope>
    <source>
        <strain evidence="1">CCGP_102_HBS-TG_Oc004</strain>
    </source>
</reference>
<sequence length="142" mass="16854">MFLTSGFWYAVEFSSFKNAFYHLYQYLKWYYENRDDLGYGVSIRILVAFLTPHFLYKLFSGTGWKSFFKEKIVQILSTRRKMSNKPNSSSYGYSNKNSYGNNNLQEAERKVNMIKQLLIQDIDEAIEKRLNDIFLGERGKPH</sequence>
<dbReference type="EMBL" id="CP158587">
    <property type="protein sequence ID" value="XCA34985.1"/>
    <property type="molecule type" value="Genomic_DNA"/>
</dbReference>
<name>A0AAU7YNA3_9RICK</name>
<proteinExistence type="predicted"/>
<evidence type="ECO:0000313" key="1">
    <source>
        <dbReference type="EMBL" id="XCA34985.1"/>
    </source>
</evidence>
<dbReference type="AlphaFoldDB" id="A0AAU7YNA3"/>
<accession>A0AAU7YNA3</accession>
<protein>
    <submittedName>
        <fullName evidence="1">Uncharacterized protein</fullName>
    </submittedName>
</protein>
<gene>
    <name evidence="1" type="ORF">ABS861_06530</name>
</gene>